<dbReference type="Proteomes" id="UP000022910">
    <property type="component" value="Unassembled WGS sequence"/>
</dbReference>
<name>A0A015L873_RHIIW</name>
<dbReference type="Gene3D" id="1.10.510.10">
    <property type="entry name" value="Transferase(Phosphotransferase) domain 1"/>
    <property type="match status" value="1"/>
</dbReference>
<feature type="domain" description="Protein kinase" evidence="1">
    <location>
        <begin position="130"/>
        <end position="397"/>
    </location>
</feature>
<dbReference type="InterPro" id="IPR001245">
    <property type="entry name" value="Ser-Thr/Tyr_kinase_cat_dom"/>
</dbReference>
<evidence type="ECO:0000313" key="2">
    <source>
        <dbReference type="EMBL" id="EXX75904.1"/>
    </source>
</evidence>
<evidence type="ECO:0000259" key="1">
    <source>
        <dbReference type="PROSITE" id="PS50011"/>
    </source>
</evidence>
<dbReference type="InterPro" id="IPR011009">
    <property type="entry name" value="Kinase-like_dom_sf"/>
</dbReference>
<dbReference type="PANTHER" id="PTHR44329">
    <property type="entry name" value="SERINE/THREONINE-PROTEIN KINASE TNNI3K-RELATED"/>
    <property type="match status" value="1"/>
</dbReference>
<dbReference type="PROSITE" id="PS50011">
    <property type="entry name" value="PROTEIN_KINASE_DOM"/>
    <property type="match status" value="1"/>
</dbReference>
<dbReference type="GO" id="GO:0005524">
    <property type="term" value="F:ATP binding"/>
    <property type="evidence" value="ECO:0007669"/>
    <property type="project" value="InterPro"/>
</dbReference>
<evidence type="ECO:0000313" key="3">
    <source>
        <dbReference type="Proteomes" id="UP000022910"/>
    </source>
</evidence>
<accession>A0A015L873</accession>
<comment type="caution">
    <text evidence="2">The sequence shown here is derived from an EMBL/GenBank/DDBJ whole genome shotgun (WGS) entry which is preliminary data.</text>
</comment>
<dbReference type="SUPFAM" id="SSF56112">
    <property type="entry name" value="Protein kinase-like (PK-like)"/>
    <property type="match status" value="1"/>
</dbReference>
<gene>
    <name evidence="2" type="ORF">RirG_037860</name>
</gene>
<dbReference type="HOGENOM" id="CLU_000288_7_34_1"/>
<proteinExistence type="predicted"/>
<dbReference type="InterPro" id="IPR051681">
    <property type="entry name" value="Ser/Thr_Kinases-Pseudokinases"/>
</dbReference>
<sequence length="459" mass="53389">MALAACIRAHKLIDFNTHNTIEKQNHFLQKTILADKSLTKKEKSVAINLIKKYYDCCKVLNNIGTKRICENCYDECLAMSYCEHCIRNYLKTNFSNWTSGNNDIDNLIQQCQMETPTPNGIVEWIPHNNLQDIKYLTKGGFSEIYTAYWIDGQYDEWVSKEKRIKRRGKQKVVLKKLKNIESANRTWFEEGKFHLSINNKSENIVLTKDPSDGNYMLVIHRLDMDLKSYLQQSYNKLTWKEKIYIIKAIIDAIYIIHEENAIHRDLHSGNVLFSHSSQLVLVSDFGFCGPSNKQPNSIYGNLPYIAPEVVSKMEYSFASDIYSIGMLMWEISSGQPPFICKHNYDLAIKIINGMTKIIQGTPLEYKELMERCWDADPTKRPDITTLRKEIRKIHSYYLNNEEQQIISNDLQSNTRFNITSSSINSFFENISSRVYSFKDLPEPRNATKGKKLSIDYYKS</sequence>
<dbReference type="AlphaFoldDB" id="A0A015L873"/>
<organism evidence="2 3">
    <name type="scientific">Rhizophagus irregularis (strain DAOM 197198w)</name>
    <name type="common">Glomus intraradices</name>
    <dbReference type="NCBI Taxonomy" id="1432141"/>
    <lineage>
        <taxon>Eukaryota</taxon>
        <taxon>Fungi</taxon>
        <taxon>Fungi incertae sedis</taxon>
        <taxon>Mucoromycota</taxon>
        <taxon>Glomeromycotina</taxon>
        <taxon>Glomeromycetes</taxon>
        <taxon>Glomerales</taxon>
        <taxon>Glomeraceae</taxon>
        <taxon>Rhizophagus</taxon>
    </lineage>
</organism>
<dbReference type="GO" id="GO:0004674">
    <property type="term" value="F:protein serine/threonine kinase activity"/>
    <property type="evidence" value="ECO:0007669"/>
    <property type="project" value="TreeGrafter"/>
</dbReference>
<dbReference type="Pfam" id="PF07714">
    <property type="entry name" value="PK_Tyr_Ser-Thr"/>
    <property type="match status" value="1"/>
</dbReference>
<protein>
    <submittedName>
        <fullName evidence="2">Ste20p</fullName>
    </submittedName>
</protein>
<dbReference type="EMBL" id="JEMT01012347">
    <property type="protein sequence ID" value="EXX75904.1"/>
    <property type="molecule type" value="Genomic_DNA"/>
</dbReference>
<reference evidence="2 3" key="1">
    <citation type="submission" date="2014-02" db="EMBL/GenBank/DDBJ databases">
        <title>Single nucleus genome sequencing reveals high similarity among nuclei of an endomycorrhizal fungus.</title>
        <authorList>
            <person name="Lin K."/>
            <person name="Geurts R."/>
            <person name="Zhang Z."/>
            <person name="Limpens E."/>
            <person name="Saunders D.G."/>
            <person name="Mu D."/>
            <person name="Pang E."/>
            <person name="Cao H."/>
            <person name="Cha H."/>
            <person name="Lin T."/>
            <person name="Zhou Q."/>
            <person name="Shang Y."/>
            <person name="Li Y."/>
            <person name="Ivanov S."/>
            <person name="Sharma T."/>
            <person name="Velzen R.V."/>
            <person name="Ruijter N.D."/>
            <person name="Aanen D.K."/>
            <person name="Win J."/>
            <person name="Kamoun S."/>
            <person name="Bisseling T."/>
            <person name="Huang S."/>
        </authorList>
    </citation>
    <scope>NUCLEOTIDE SEQUENCE [LARGE SCALE GENOMIC DNA]</scope>
    <source>
        <strain evidence="3">DAOM197198w</strain>
    </source>
</reference>
<dbReference type="InterPro" id="IPR000719">
    <property type="entry name" value="Prot_kinase_dom"/>
</dbReference>
<keyword evidence="3" id="KW-1185">Reference proteome</keyword>